<keyword evidence="2" id="KW-1185">Reference proteome</keyword>
<evidence type="ECO:0000313" key="2">
    <source>
        <dbReference type="Proteomes" id="UP001202328"/>
    </source>
</evidence>
<evidence type="ECO:0000313" key="1">
    <source>
        <dbReference type="EMBL" id="KAI3935707.1"/>
    </source>
</evidence>
<dbReference type="AlphaFoldDB" id="A0AAD4T5B7"/>
<proteinExistence type="predicted"/>
<dbReference type="Gene3D" id="3.40.50.720">
    <property type="entry name" value="NAD(P)-binding Rossmann-like Domain"/>
    <property type="match status" value="1"/>
</dbReference>
<reference evidence="1" key="1">
    <citation type="submission" date="2022-04" db="EMBL/GenBank/DDBJ databases">
        <title>A functionally conserved STORR gene fusion in Papaver species that diverged 16.8 million years ago.</title>
        <authorList>
            <person name="Catania T."/>
        </authorList>
    </citation>
    <scope>NUCLEOTIDE SEQUENCE</scope>
    <source>
        <strain evidence="1">S-188037</strain>
    </source>
</reference>
<comment type="caution">
    <text evidence="1">The sequence shown here is derived from an EMBL/GenBank/DDBJ whole genome shotgun (WGS) entry which is preliminary data.</text>
</comment>
<dbReference type="Proteomes" id="UP001202328">
    <property type="component" value="Unassembled WGS sequence"/>
</dbReference>
<name>A0AAD4T5B7_9MAGN</name>
<protein>
    <submittedName>
        <fullName evidence="1">Uncharacterized protein</fullName>
    </submittedName>
</protein>
<organism evidence="1 2">
    <name type="scientific">Papaver atlanticum</name>
    <dbReference type="NCBI Taxonomy" id="357466"/>
    <lineage>
        <taxon>Eukaryota</taxon>
        <taxon>Viridiplantae</taxon>
        <taxon>Streptophyta</taxon>
        <taxon>Embryophyta</taxon>
        <taxon>Tracheophyta</taxon>
        <taxon>Spermatophyta</taxon>
        <taxon>Magnoliopsida</taxon>
        <taxon>Ranunculales</taxon>
        <taxon>Papaveraceae</taxon>
        <taxon>Papaveroideae</taxon>
        <taxon>Papaver</taxon>
    </lineage>
</organism>
<dbReference type="EMBL" id="JAJJMB010006234">
    <property type="protein sequence ID" value="KAI3935707.1"/>
    <property type="molecule type" value="Genomic_DNA"/>
</dbReference>
<gene>
    <name evidence="1" type="ORF">MKW98_022715</name>
</gene>
<accession>A0AAD4T5B7</accession>
<sequence length="83" mass="9169">MPLSVHGLGAVWNTAKVEAGSNVDIFGLGTVGLAGLYLDSLYAVSPCNIQCLPLREWLVNLQFQRLKIQMMKDINLSGYIRMD</sequence>